<organism evidence="7 8">
    <name type="scientific">Macrostomum lignano</name>
    <dbReference type="NCBI Taxonomy" id="282301"/>
    <lineage>
        <taxon>Eukaryota</taxon>
        <taxon>Metazoa</taxon>
        <taxon>Spiralia</taxon>
        <taxon>Lophotrochozoa</taxon>
        <taxon>Platyhelminthes</taxon>
        <taxon>Rhabditophora</taxon>
        <taxon>Macrostomorpha</taxon>
        <taxon>Macrostomida</taxon>
        <taxon>Macrostomidae</taxon>
        <taxon>Macrostomum</taxon>
    </lineage>
</organism>
<dbReference type="PROSITE" id="PS50262">
    <property type="entry name" value="G_PROTEIN_RECEP_F1_2"/>
    <property type="match status" value="1"/>
</dbReference>
<evidence type="ECO:0000313" key="7">
    <source>
        <dbReference type="Proteomes" id="UP000095280"/>
    </source>
</evidence>
<keyword evidence="3 5" id="KW-1133">Transmembrane helix</keyword>
<dbReference type="Proteomes" id="UP000095280">
    <property type="component" value="Unplaced"/>
</dbReference>
<evidence type="ECO:0000256" key="2">
    <source>
        <dbReference type="ARBA" id="ARBA00022692"/>
    </source>
</evidence>
<protein>
    <submittedName>
        <fullName evidence="8">G_PROTEIN_RECEP_F1_2 domain-containing protein</fullName>
    </submittedName>
</protein>
<keyword evidence="7" id="KW-1185">Reference proteome</keyword>
<evidence type="ECO:0000256" key="1">
    <source>
        <dbReference type="ARBA" id="ARBA00004370"/>
    </source>
</evidence>
<dbReference type="PANTHER" id="PTHR46641">
    <property type="entry name" value="FMRFAMIDE RECEPTOR-RELATED"/>
    <property type="match status" value="1"/>
</dbReference>
<dbReference type="InterPro" id="IPR052954">
    <property type="entry name" value="GPCR-Ligand_Int"/>
</dbReference>
<accession>A0A1I8FGX6</accession>
<dbReference type="GO" id="GO:0016020">
    <property type="term" value="C:membrane"/>
    <property type="evidence" value="ECO:0007669"/>
    <property type="project" value="UniProtKB-SubCell"/>
</dbReference>
<evidence type="ECO:0000256" key="5">
    <source>
        <dbReference type="SAM" id="Phobius"/>
    </source>
</evidence>
<dbReference type="AlphaFoldDB" id="A0A1I8FGX6"/>
<evidence type="ECO:0000256" key="3">
    <source>
        <dbReference type="ARBA" id="ARBA00022989"/>
    </source>
</evidence>
<evidence type="ECO:0000259" key="6">
    <source>
        <dbReference type="PROSITE" id="PS50262"/>
    </source>
</evidence>
<name>A0A1I8FGX6_9PLAT</name>
<dbReference type="InterPro" id="IPR017452">
    <property type="entry name" value="GPCR_Rhodpsn_7TM"/>
</dbReference>
<reference evidence="8" key="1">
    <citation type="submission" date="2016-11" db="UniProtKB">
        <authorList>
            <consortium name="WormBaseParasite"/>
        </authorList>
    </citation>
    <scope>IDENTIFICATION</scope>
</reference>
<keyword evidence="4 5" id="KW-0472">Membrane</keyword>
<comment type="subcellular location">
    <subcellularLocation>
        <location evidence="1">Membrane</location>
    </subcellularLocation>
</comment>
<feature type="transmembrane region" description="Helical" evidence="5">
    <location>
        <begin position="99"/>
        <end position="119"/>
    </location>
</feature>
<feature type="transmembrane region" description="Helical" evidence="5">
    <location>
        <begin position="189"/>
        <end position="216"/>
    </location>
</feature>
<keyword evidence="2 5" id="KW-0812">Transmembrane</keyword>
<feature type="transmembrane region" description="Helical" evidence="5">
    <location>
        <begin position="298"/>
        <end position="321"/>
    </location>
</feature>
<feature type="domain" description="G-protein coupled receptors family 1 profile" evidence="6">
    <location>
        <begin position="110"/>
        <end position="396"/>
    </location>
</feature>
<sequence length="465" mass="52150">MRPYFFYARTIPQIDTGAPWIGPSRCSQCRCSCRSPPPRSSRPASLLPRCSTSAPLPPILSVPATARQLRHAARRMRRPQRDEYFARTKDFGETVFNSLTIAVSCLGLVLNILSLVVFVREQLPPVPGVPVRVRVSFCLTSAVTYTIMTVSVKGLYHWAGLNAQLDANESLLFAYSLYMPTESSGLTTLVYNLLTLFAYLSVRNCWVAITALLRCYVATRRTNVQVSQMYSLRRISLIFALKLVLVVSLSLARSYLINTRNFLSLEFNACNTTGWQRRGILLLHVMLSKSRNRDTVNMFWTLLSQTIPLVAIITSSVLLVVSLRSNSMVNSSERNKKITHMVFIFSLTFALLEGPRAIVFFVFKVYTKVSRSVAIRIFQVTYILSVTDSIVNVFIYFFNDQHFKKELCGEAKPKLPPSHTETARLIDSKQRGAAPATAELPDGGCDCVAASKPADEIDELRSQET</sequence>
<proteinExistence type="predicted"/>
<feature type="transmembrane region" description="Helical" evidence="5">
    <location>
        <begin position="237"/>
        <end position="257"/>
    </location>
</feature>
<feature type="transmembrane region" description="Helical" evidence="5">
    <location>
        <begin position="375"/>
        <end position="398"/>
    </location>
</feature>
<dbReference type="SUPFAM" id="SSF81321">
    <property type="entry name" value="Family A G protein-coupled receptor-like"/>
    <property type="match status" value="1"/>
</dbReference>
<dbReference type="Gene3D" id="1.20.1070.10">
    <property type="entry name" value="Rhodopsin 7-helix transmembrane proteins"/>
    <property type="match status" value="1"/>
</dbReference>
<dbReference type="PANTHER" id="PTHR46641:SF2">
    <property type="entry name" value="FMRFAMIDE RECEPTOR"/>
    <property type="match status" value="1"/>
</dbReference>
<dbReference type="WBParaSite" id="maker-unitig_34357-snap-gene-0.2-mRNA-1">
    <property type="protein sequence ID" value="maker-unitig_34357-snap-gene-0.2-mRNA-1"/>
    <property type="gene ID" value="maker-unitig_34357-snap-gene-0.2"/>
</dbReference>
<evidence type="ECO:0000256" key="4">
    <source>
        <dbReference type="ARBA" id="ARBA00023136"/>
    </source>
</evidence>
<evidence type="ECO:0000313" key="8">
    <source>
        <dbReference type="WBParaSite" id="maker-unitig_34357-snap-gene-0.2-mRNA-1"/>
    </source>
</evidence>
<feature type="transmembrane region" description="Helical" evidence="5">
    <location>
        <begin position="342"/>
        <end position="363"/>
    </location>
</feature>